<evidence type="ECO:0000313" key="3">
    <source>
        <dbReference type="Proteomes" id="UP000664480"/>
    </source>
</evidence>
<protein>
    <submittedName>
        <fullName evidence="2">DUF4138 domain-containing protein</fullName>
    </submittedName>
</protein>
<reference evidence="2 3" key="1">
    <citation type="submission" date="2021-03" db="EMBL/GenBank/DDBJ databases">
        <title>novel species isolated from a fishpond in China.</title>
        <authorList>
            <person name="Lu H."/>
            <person name="Cai Z."/>
        </authorList>
    </citation>
    <scope>NUCLEOTIDE SEQUENCE [LARGE SCALE GENOMIC DNA]</scope>
    <source>
        <strain evidence="2 3">YJ13C</strain>
    </source>
</reference>
<name>A0ABS3CLP6_9BACT</name>
<proteinExistence type="predicted"/>
<feature type="chain" id="PRO_5045323367" evidence="1">
    <location>
        <begin position="19"/>
        <end position="279"/>
    </location>
</feature>
<evidence type="ECO:0000256" key="1">
    <source>
        <dbReference type="SAM" id="SignalP"/>
    </source>
</evidence>
<dbReference type="Pfam" id="PF13595">
    <property type="entry name" value="DUF4138"/>
    <property type="match status" value="1"/>
</dbReference>
<comment type="caution">
    <text evidence="2">The sequence shown here is derived from an EMBL/GenBank/DDBJ whole genome shotgun (WGS) entry which is preliminary data.</text>
</comment>
<dbReference type="EMBL" id="JAFKCU010000005">
    <property type="protein sequence ID" value="MBN7817469.1"/>
    <property type="molecule type" value="Genomic_DNA"/>
</dbReference>
<dbReference type="RefSeq" id="WP_206588140.1">
    <property type="nucleotide sequence ID" value="NZ_JAFKCU010000005.1"/>
</dbReference>
<keyword evidence="3" id="KW-1185">Reference proteome</keyword>
<accession>A0ABS3CLP6</accession>
<sequence length="279" mass="31353">MKHLIMLIVFGLSLATHAQSNFNGTRLETYPIQIGWDKTTVLVFPHEVVSADFGSPAVLSEKDKIAPNVLKLKAGVRHFVPTSMYVITAAGKLYPFTVEFTENPDERPIDMGKQEEVEYVTTRLKGTAMNAADVSSVINELTQRTPEKLVWGKRSGRIRLGLGEIVEKDGLLFFQLVVENESWVDYLAQKWQFTVQDKRQAKRTAIRRVELEPISFSPFPGAEGKSKGVIVFAFSRFTIADAKEFAIQVFETNGDRNPMVRLSGKKLLQVNPILISNHN</sequence>
<dbReference type="InterPro" id="IPR022298">
    <property type="entry name" value="Conjug_transposon_TraN"/>
</dbReference>
<keyword evidence="1" id="KW-0732">Signal</keyword>
<evidence type="ECO:0000313" key="2">
    <source>
        <dbReference type="EMBL" id="MBN7817469.1"/>
    </source>
</evidence>
<organism evidence="2 3">
    <name type="scientific">Algoriphagus pacificus</name>
    <dbReference type="NCBI Taxonomy" id="2811234"/>
    <lineage>
        <taxon>Bacteria</taxon>
        <taxon>Pseudomonadati</taxon>
        <taxon>Bacteroidota</taxon>
        <taxon>Cytophagia</taxon>
        <taxon>Cytophagales</taxon>
        <taxon>Cyclobacteriaceae</taxon>
        <taxon>Algoriphagus</taxon>
    </lineage>
</organism>
<gene>
    <name evidence="2" type="ORF">J0A69_18655</name>
</gene>
<feature type="signal peptide" evidence="1">
    <location>
        <begin position="1"/>
        <end position="18"/>
    </location>
</feature>
<dbReference type="Proteomes" id="UP000664480">
    <property type="component" value="Unassembled WGS sequence"/>
</dbReference>